<name>A0A5B7G431_PORTR</name>
<dbReference type="EMBL" id="VSRR010010701">
    <property type="protein sequence ID" value="MPC52205.1"/>
    <property type="molecule type" value="Genomic_DNA"/>
</dbReference>
<reference evidence="1 2" key="1">
    <citation type="submission" date="2019-05" db="EMBL/GenBank/DDBJ databases">
        <title>Another draft genome of Portunus trituberculatus and its Hox gene families provides insights of decapod evolution.</title>
        <authorList>
            <person name="Jeong J.-H."/>
            <person name="Song I."/>
            <person name="Kim S."/>
            <person name="Choi T."/>
            <person name="Kim D."/>
            <person name="Ryu S."/>
            <person name="Kim W."/>
        </authorList>
    </citation>
    <scope>NUCLEOTIDE SEQUENCE [LARGE SCALE GENOMIC DNA]</scope>
    <source>
        <tissue evidence="1">Muscle</tissue>
    </source>
</reference>
<evidence type="ECO:0000313" key="1">
    <source>
        <dbReference type="EMBL" id="MPC52205.1"/>
    </source>
</evidence>
<keyword evidence="2" id="KW-1185">Reference proteome</keyword>
<dbReference type="Proteomes" id="UP000324222">
    <property type="component" value="Unassembled WGS sequence"/>
</dbReference>
<organism evidence="1 2">
    <name type="scientific">Portunus trituberculatus</name>
    <name type="common">Swimming crab</name>
    <name type="synonym">Neptunus trituberculatus</name>
    <dbReference type="NCBI Taxonomy" id="210409"/>
    <lineage>
        <taxon>Eukaryota</taxon>
        <taxon>Metazoa</taxon>
        <taxon>Ecdysozoa</taxon>
        <taxon>Arthropoda</taxon>
        <taxon>Crustacea</taxon>
        <taxon>Multicrustacea</taxon>
        <taxon>Malacostraca</taxon>
        <taxon>Eumalacostraca</taxon>
        <taxon>Eucarida</taxon>
        <taxon>Decapoda</taxon>
        <taxon>Pleocyemata</taxon>
        <taxon>Brachyura</taxon>
        <taxon>Eubrachyura</taxon>
        <taxon>Portunoidea</taxon>
        <taxon>Portunidae</taxon>
        <taxon>Portuninae</taxon>
        <taxon>Portunus</taxon>
    </lineage>
</organism>
<dbReference type="AlphaFoldDB" id="A0A5B7G431"/>
<accession>A0A5B7G431</accession>
<comment type="caution">
    <text evidence="1">The sequence shown here is derived from an EMBL/GenBank/DDBJ whole genome shotgun (WGS) entry which is preliminary data.</text>
</comment>
<gene>
    <name evidence="1" type="ORF">E2C01_046068</name>
</gene>
<sequence>MRLDFYVASNFGLPSDGLLGLTSMRSNRMVIIPDNDVIKYQGKSFQAMGTPRSLASLSRWERKMQKAPEGENVSAQSVSVRKMTTEQGERTLTVTGTKQRVKAAVIKTINQGKWTIVQATVIGSHNIPDNTAMHIPVSVPNAGVGCDICIEGPSKVKRLAVERTLGTM</sequence>
<evidence type="ECO:0000313" key="2">
    <source>
        <dbReference type="Proteomes" id="UP000324222"/>
    </source>
</evidence>
<protein>
    <submittedName>
        <fullName evidence="1">Uncharacterized protein</fullName>
    </submittedName>
</protein>
<proteinExistence type="predicted"/>